<dbReference type="PANTHER" id="PTHR47977">
    <property type="entry name" value="RAS-RELATED PROTEIN RAB"/>
    <property type="match status" value="1"/>
</dbReference>
<gene>
    <name evidence="10" type="ORF">AFUS01_LOCUS47592</name>
</gene>
<dbReference type="SMART" id="SM00176">
    <property type="entry name" value="RAN"/>
    <property type="match status" value="1"/>
</dbReference>
<dbReference type="SMART" id="SM00175">
    <property type="entry name" value="RAB"/>
    <property type="match status" value="1"/>
</dbReference>
<dbReference type="PROSITE" id="PS51419">
    <property type="entry name" value="RAB"/>
    <property type="match status" value="1"/>
</dbReference>
<evidence type="ECO:0000256" key="5">
    <source>
        <dbReference type="ARBA" id="ARBA00023288"/>
    </source>
</evidence>
<dbReference type="PROSITE" id="PS51420">
    <property type="entry name" value="RHO"/>
    <property type="match status" value="1"/>
</dbReference>
<feature type="domain" description="JmjC" evidence="9">
    <location>
        <begin position="389"/>
        <end position="559"/>
    </location>
</feature>
<evidence type="ECO:0000256" key="4">
    <source>
        <dbReference type="ARBA" id="ARBA00023134"/>
    </source>
</evidence>
<dbReference type="PROSITE" id="PS50089">
    <property type="entry name" value="ZF_RING_2"/>
    <property type="match status" value="1"/>
</dbReference>
<dbReference type="EMBL" id="CAJVCH010571831">
    <property type="protein sequence ID" value="CAG7838647.1"/>
    <property type="molecule type" value="Genomic_DNA"/>
</dbReference>
<reference evidence="10" key="1">
    <citation type="submission" date="2021-06" db="EMBL/GenBank/DDBJ databases">
        <authorList>
            <person name="Hodson N. C."/>
            <person name="Mongue J. A."/>
            <person name="Jaron S. K."/>
        </authorList>
    </citation>
    <scope>NUCLEOTIDE SEQUENCE</scope>
</reference>
<dbReference type="CDD" id="cd00154">
    <property type="entry name" value="Rab"/>
    <property type="match status" value="1"/>
</dbReference>
<protein>
    <submittedName>
        <fullName evidence="10">Uncharacterized protein</fullName>
    </submittedName>
</protein>
<keyword evidence="2 6" id="KW-0863">Zinc-finger</keyword>
<comment type="caution">
    <text evidence="10">The sequence shown here is derived from an EMBL/GenBank/DDBJ whole genome shotgun (WGS) entry which is preliminary data.</text>
</comment>
<dbReference type="GO" id="GO:0003924">
    <property type="term" value="F:GTPase activity"/>
    <property type="evidence" value="ECO:0007669"/>
    <property type="project" value="InterPro"/>
</dbReference>
<dbReference type="InterPro" id="IPR001806">
    <property type="entry name" value="Small_GTPase"/>
</dbReference>
<dbReference type="Pfam" id="PF00071">
    <property type="entry name" value="Ras"/>
    <property type="match status" value="1"/>
</dbReference>
<feature type="domain" description="RING-type" evidence="8">
    <location>
        <begin position="7"/>
        <end position="54"/>
    </location>
</feature>
<feature type="compositionally biased region" description="Polar residues" evidence="7">
    <location>
        <begin position="365"/>
        <end position="374"/>
    </location>
</feature>
<evidence type="ECO:0000256" key="1">
    <source>
        <dbReference type="ARBA" id="ARBA00022741"/>
    </source>
</evidence>
<dbReference type="Proteomes" id="UP000708208">
    <property type="component" value="Unassembled WGS sequence"/>
</dbReference>
<keyword evidence="1" id="KW-0547">Nucleotide-binding</keyword>
<dbReference type="SMART" id="SM00558">
    <property type="entry name" value="JmjC"/>
    <property type="match status" value="1"/>
</dbReference>
<dbReference type="FunFam" id="3.40.50.300:FF:001129">
    <property type="entry name" value="ras-related protein Rab-44 isoform X2"/>
    <property type="match status" value="1"/>
</dbReference>
<dbReference type="SMART" id="SM00184">
    <property type="entry name" value="RING"/>
    <property type="match status" value="1"/>
</dbReference>
<sequence length="594" mass="68174">MSSGLKCSICLVYTSFKEGDYFVNTPCGHVFHFECLRGWIICQDPKDAMCPLCRRQINLKSVVKLHGISPADINISRKLANFKFVIIGDSGTGKTSLLLQYAKGIFFGENNATIGCDLYFKNVEVAGKVISLSIWDCGGQDRFDAITPNYMRNAHGVFLVYDITNAESFEHLNKWLKLTKDYAPSDVPMILIGNKTDMPDIREVSTEKGKALARDLDINFLETSAKESYNVEAAFRTLTAAALDSLQQAGFADVLELANFLGPNITKFLCRPELLIMEDDLTIVQYSFITGKVPRYHVSDPEGLNLVKQQVPVIFTGSDLVSPAMKWNLEYLKDHLGPGPFAVFIHSASDSVDCNSNGIEDDPSSHPTNSNPHKSISRKRHHLFKYFDQKKADEYTGEFVPDIIREEMTFEHFLAKYNGDRDKERVYFQQPLNNTVGRQIATDFVKFNWTWNIRMTHEWSWGRKRFFLFPPEYFPNLYPYPVHHPHDRQSQVDFDFPDLDRFPKFREAKGVEAIISPGEILYIPMYWWHHVINADDTIAINFWHKDGANTPIEYPLKSYQKVAMVRNIEKMLLQALQDQNDLQTILHWLVDGRF</sequence>
<evidence type="ECO:0000256" key="7">
    <source>
        <dbReference type="SAM" id="MobiDB-lite"/>
    </source>
</evidence>
<dbReference type="CDD" id="cd16448">
    <property type="entry name" value="RING-H2"/>
    <property type="match status" value="1"/>
</dbReference>
<dbReference type="InterPro" id="IPR003347">
    <property type="entry name" value="JmjC_dom"/>
</dbReference>
<evidence type="ECO:0000256" key="3">
    <source>
        <dbReference type="ARBA" id="ARBA00022833"/>
    </source>
</evidence>
<dbReference type="InterPro" id="IPR001841">
    <property type="entry name" value="Znf_RING"/>
</dbReference>
<dbReference type="SMART" id="SM00174">
    <property type="entry name" value="RHO"/>
    <property type="match status" value="1"/>
</dbReference>
<dbReference type="OrthoDB" id="47172at2759"/>
<dbReference type="SMART" id="SM00173">
    <property type="entry name" value="RAS"/>
    <property type="match status" value="1"/>
</dbReference>
<dbReference type="PROSITE" id="PS51184">
    <property type="entry name" value="JMJC"/>
    <property type="match status" value="1"/>
</dbReference>
<evidence type="ECO:0000256" key="6">
    <source>
        <dbReference type="PROSITE-ProRule" id="PRU00175"/>
    </source>
</evidence>
<evidence type="ECO:0000259" key="9">
    <source>
        <dbReference type="PROSITE" id="PS51184"/>
    </source>
</evidence>
<feature type="region of interest" description="Disordered" evidence="7">
    <location>
        <begin position="355"/>
        <end position="377"/>
    </location>
</feature>
<dbReference type="Pfam" id="PF13621">
    <property type="entry name" value="Cupin_8"/>
    <property type="match status" value="1"/>
</dbReference>
<keyword evidence="11" id="KW-1185">Reference proteome</keyword>
<dbReference type="AlphaFoldDB" id="A0A8J2Q2U8"/>
<keyword evidence="3" id="KW-0862">Zinc</keyword>
<name>A0A8J2Q2U8_9HEXA</name>
<evidence type="ECO:0000259" key="8">
    <source>
        <dbReference type="PROSITE" id="PS50089"/>
    </source>
</evidence>
<proteinExistence type="predicted"/>
<dbReference type="InterPro" id="IPR050227">
    <property type="entry name" value="Rab"/>
</dbReference>
<dbReference type="GO" id="GO:0008270">
    <property type="term" value="F:zinc ion binding"/>
    <property type="evidence" value="ECO:0007669"/>
    <property type="project" value="UniProtKB-KW"/>
</dbReference>
<organism evidence="10 11">
    <name type="scientific">Allacma fusca</name>
    <dbReference type="NCBI Taxonomy" id="39272"/>
    <lineage>
        <taxon>Eukaryota</taxon>
        <taxon>Metazoa</taxon>
        <taxon>Ecdysozoa</taxon>
        <taxon>Arthropoda</taxon>
        <taxon>Hexapoda</taxon>
        <taxon>Collembola</taxon>
        <taxon>Symphypleona</taxon>
        <taxon>Sminthuridae</taxon>
        <taxon>Allacma</taxon>
    </lineage>
</organism>
<evidence type="ECO:0000313" key="10">
    <source>
        <dbReference type="EMBL" id="CAG7838647.1"/>
    </source>
</evidence>
<dbReference type="Pfam" id="PF13639">
    <property type="entry name" value="zf-RING_2"/>
    <property type="match status" value="1"/>
</dbReference>
<evidence type="ECO:0000256" key="2">
    <source>
        <dbReference type="ARBA" id="ARBA00022771"/>
    </source>
</evidence>
<keyword evidence="4" id="KW-0342">GTP-binding</keyword>
<dbReference type="InterPro" id="IPR005225">
    <property type="entry name" value="Small_GTP-bd"/>
</dbReference>
<accession>A0A8J2Q2U8</accession>
<keyword evidence="5" id="KW-0449">Lipoprotein</keyword>
<dbReference type="NCBIfam" id="TIGR00231">
    <property type="entry name" value="small_GTP"/>
    <property type="match status" value="1"/>
</dbReference>
<dbReference type="PROSITE" id="PS51421">
    <property type="entry name" value="RAS"/>
    <property type="match status" value="1"/>
</dbReference>
<dbReference type="InterPro" id="IPR041667">
    <property type="entry name" value="Cupin_8"/>
</dbReference>
<evidence type="ECO:0000313" key="11">
    <source>
        <dbReference type="Proteomes" id="UP000708208"/>
    </source>
</evidence>
<keyword evidence="2 6" id="KW-0479">Metal-binding</keyword>
<dbReference type="GO" id="GO:0005525">
    <property type="term" value="F:GTP binding"/>
    <property type="evidence" value="ECO:0007669"/>
    <property type="project" value="UniProtKB-KW"/>
</dbReference>